<evidence type="ECO:0000313" key="3">
    <source>
        <dbReference type="Proteomes" id="UP000011626"/>
    </source>
</evidence>
<protein>
    <submittedName>
        <fullName evidence="2">Peroxiredoxin</fullName>
    </submittedName>
</protein>
<dbReference type="EMBL" id="AOIU01000045">
    <property type="protein sequence ID" value="ELZ20535.1"/>
    <property type="molecule type" value="Genomic_DNA"/>
</dbReference>
<dbReference type="InterPro" id="IPR000866">
    <property type="entry name" value="AhpC/TSA"/>
</dbReference>
<dbReference type="STRING" id="797114.C475_19768"/>
<evidence type="ECO:0000313" key="2">
    <source>
        <dbReference type="EMBL" id="ELZ20535.1"/>
    </source>
</evidence>
<sequence>MESAPLEFSLPNAAAGPDPFSLAALPSDVRFVVLFFQRDHYCTNCRSQVQAVADRVEAFRARDAEPVSVVPEPVSYT</sequence>
<dbReference type="InterPro" id="IPR036249">
    <property type="entry name" value="Thioredoxin-like_sf"/>
</dbReference>
<dbReference type="SUPFAM" id="SSF52833">
    <property type="entry name" value="Thioredoxin-like"/>
    <property type="match status" value="1"/>
</dbReference>
<evidence type="ECO:0000259" key="1">
    <source>
        <dbReference type="Pfam" id="PF00578"/>
    </source>
</evidence>
<dbReference type="GO" id="GO:0016209">
    <property type="term" value="F:antioxidant activity"/>
    <property type="evidence" value="ECO:0007669"/>
    <property type="project" value="InterPro"/>
</dbReference>
<proteinExistence type="predicted"/>
<organism evidence="2 3">
    <name type="scientific">Halosimplex carlsbadense 2-9-1</name>
    <dbReference type="NCBI Taxonomy" id="797114"/>
    <lineage>
        <taxon>Archaea</taxon>
        <taxon>Methanobacteriati</taxon>
        <taxon>Methanobacteriota</taxon>
        <taxon>Stenosarchaea group</taxon>
        <taxon>Halobacteria</taxon>
        <taxon>Halobacteriales</taxon>
        <taxon>Haloarculaceae</taxon>
        <taxon>Halosimplex</taxon>
    </lineage>
</organism>
<gene>
    <name evidence="2" type="ORF">C475_19768</name>
</gene>
<comment type="caution">
    <text evidence="2">The sequence shown here is derived from an EMBL/GenBank/DDBJ whole genome shotgun (WGS) entry which is preliminary data.</text>
</comment>
<dbReference type="GO" id="GO:0016491">
    <property type="term" value="F:oxidoreductase activity"/>
    <property type="evidence" value="ECO:0007669"/>
    <property type="project" value="InterPro"/>
</dbReference>
<feature type="non-terminal residue" evidence="2">
    <location>
        <position position="77"/>
    </location>
</feature>
<keyword evidence="3" id="KW-1185">Reference proteome</keyword>
<dbReference type="Pfam" id="PF00578">
    <property type="entry name" value="AhpC-TSA"/>
    <property type="match status" value="1"/>
</dbReference>
<dbReference type="OrthoDB" id="146452at2157"/>
<name>M0CBE0_9EURY</name>
<feature type="domain" description="Alkyl hydroperoxide reductase subunit C/ Thiol specific antioxidant" evidence="1">
    <location>
        <begin position="7"/>
        <end position="73"/>
    </location>
</feature>
<dbReference type="eggNOG" id="arCOG00310">
    <property type="taxonomic scope" value="Archaea"/>
</dbReference>
<accession>M0CBE0</accession>
<dbReference type="AlphaFoldDB" id="M0CBE0"/>
<dbReference type="Gene3D" id="3.40.30.10">
    <property type="entry name" value="Glutaredoxin"/>
    <property type="match status" value="1"/>
</dbReference>
<dbReference type="Proteomes" id="UP000011626">
    <property type="component" value="Unassembled WGS sequence"/>
</dbReference>
<dbReference type="RefSeq" id="WP_006885617.1">
    <property type="nucleotide sequence ID" value="NZ_AOIU01000045.1"/>
</dbReference>
<reference evidence="2 3" key="1">
    <citation type="journal article" date="2014" name="PLoS Genet.">
        <title>Phylogenetically driven sequencing of extremely halophilic archaea reveals strategies for static and dynamic osmo-response.</title>
        <authorList>
            <person name="Becker E.A."/>
            <person name="Seitzer P.M."/>
            <person name="Tritt A."/>
            <person name="Larsen D."/>
            <person name="Krusor M."/>
            <person name="Yao A.I."/>
            <person name="Wu D."/>
            <person name="Madern D."/>
            <person name="Eisen J.A."/>
            <person name="Darling A.E."/>
            <person name="Facciotti M.T."/>
        </authorList>
    </citation>
    <scope>NUCLEOTIDE SEQUENCE [LARGE SCALE GENOMIC DNA]</scope>
    <source>
        <strain evidence="2 3">2-9-1</strain>
    </source>
</reference>